<evidence type="ECO:0000313" key="2">
    <source>
        <dbReference type="EMBL" id="MFC7296407.1"/>
    </source>
</evidence>
<organism evidence="2 3">
    <name type="scientific">Marinobacter aromaticivorans</name>
    <dbReference type="NCBI Taxonomy" id="1494078"/>
    <lineage>
        <taxon>Bacteria</taxon>
        <taxon>Pseudomonadati</taxon>
        <taxon>Pseudomonadota</taxon>
        <taxon>Gammaproteobacteria</taxon>
        <taxon>Pseudomonadales</taxon>
        <taxon>Marinobacteraceae</taxon>
        <taxon>Marinobacter</taxon>
    </lineage>
</organism>
<dbReference type="SUPFAM" id="SSF53850">
    <property type="entry name" value="Periplasmic binding protein-like II"/>
    <property type="match status" value="1"/>
</dbReference>
<accession>A0ABW2IZ80</accession>
<sequence>MPELSISVLQFGTAHWELDHIVHQQLDRKHGYRLVLRAVANLSASHLAVVSGSANGAVADLLWAQSRYEAGNPYLYLPFSSHIGDIVVPESSDVRDLADLQGLRIGVAGGPESKGWVLLRKVASRQGIDLAGSTEVQFAAPPLLNQGLKRGQMDAIVTYWHFAARLKGQGGWRSAFSMAELLAAMEMDVNLPVLGYVFPEKWATRHADLIDRFASSVAEAKAELAARASAWDRLRPLLRNPETGVFNALRDGFIAGIPEPLTDDRIANLRELLVLTGTDAGLLMPERLFYRQPP</sequence>
<dbReference type="InterPro" id="IPR015168">
    <property type="entry name" value="SsuA/THI5"/>
</dbReference>
<protein>
    <submittedName>
        <fullName evidence="2">ABC transporter substrate-binding protein</fullName>
    </submittedName>
</protein>
<name>A0ABW2IZ80_9GAMM</name>
<reference evidence="3" key="1">
    <citation type="journal article" date="2019" name="Int. J. Syst. Evol. Microbiol.">
        <title>The Global Catalogue of Microorganisms (GCM) 10K type strain sequencing project: providing services to taxonomists for standard genome sequencing and annotation.</title>
        <authorList>
            <consortium name="The Broad Institute Genomics Platform"/>
            <consortium name="The Broad Institute Genome Sequencing Center for Infectious Disease"/>
            <person name="Wu L."/>
            <person name="Ma J."/>
        </authorList>
    </citation>
    <scope>NUCLEOTIDE SEQUENCE [LARGE SCALE GENOMIC DNA]</scope>
    <source>
        <strain evidence="3">CCUG 60559</strain>
    </source>
</reference>
<evidence type="ECO:0000313" key="3">
    <source>
        <dbReference type="Proteomes" id="UP001596506"/>
    </source>
</evidence>
<gene>
    <name evidence="2" type="ORF">ACFQQA_16930</name>
</gene>
<dbReference type="Gene3D" id="3.40.190.10">
    <property type="entry name" value="Periplasmic binding protein-like II"/>
    <property type="match status" value="2"/>
</dbReference>
<dbReference type="Proteomes" id="UP001596506">
    <property type="component" value="Unassembled WGS sequence"/>
</dbReference>
<comment type="caution">
    <text evidence="2">The sequence shown here is derived from an EMBL/GenBank/DDBJ whole genome shotgun (WGS) entry which is preliminary data.</text>
</comment>
<proteinExistence type="predicted"/>
<feature type="domain" description="SsuA/THI5-like" evidence="1">
    <location>
        <begin position="82"/>
        <end position="223"/>
    </location>
</feature>
<dbReference type="PANTHER" id="PTHR30024:SF48">
    <property type="entry name" value="ABC TRANSPORTER SUBSTRATE-BINDING PROTEIN"/>
    <property type="match status" value="1"/>
</dbReference>
<evidence type="ECO:0000259" key="1">
    <source>
        <dbReference type="Pfam" id="PF09084"/>
    </source>
</evidence>
<keyword evidence="3" id="KW-1185">Reference proteome</keyword>
<dbReference type="EMBL" id="JBHTBD010000010">
    <property type="protein sequence ID" value="MFC7296407.1"/>
    <property type="molecule type" value="Genomic_DNA"/>
</dbReference>
<dbReference type="PANTHER" id="PTHR30024">
    <property type="entry name" value="ALIPHATIC SULFONATES-BINDING PROTEIN-RELATED"/>
    <property type="match status" value="1"/>
</dbReference>
<dbReference type="RefSeq" id="WP_227521139.1">
    <property type="nucleotide sequence ID" value="NZ_JBHTBD010000010.1"/>
</dbReference>
<dbReference type="Pfam" id="PF09084">
    <property type="entry name" value="NMT1"/>
    <property type="match status" value="1"/>
</dbReference>